<sequence>MKKKIIINMVYIQNDMHYPFEMVHKNVKWLHYNDHTVNTPNGRTTSMGIVSKDRCNCPMNISIE</sequence>
<organism evidence="1 2">
    <name type="scientific">Dermatophagoides pteronyssinus</name>
    <name type="common">European house dust mite</name>
    <dbReference type="NCBI Taxonomy" id="6956"/>
    <lineage>
        <taxon>Eukaryota</taxon>
        <taxon>Metazoa</taxon>
        <taxon>Ecdysozoa</taxon>
        <taxon>Arthropoda</taxon>
        <taxon>Chelicerata</taxon>
        <taxon>Arachnida</taxon>
        <taxon>Acari</taxon>
        <taxon>Acariformes</taxon>
        <taxon>Sarcoptiformes</taxon>
        <taxon>Astigmata</taxon>
        <taxon>Psoroptidia</taxon>
        <taxon>Analgoidea</taxon>
        <taxon>Pyroglyphidae</taxon>
        <taxon>Dermatophagoidinae</taxon>
        <taxon>Dermatophagoides</taxon>
    </lineage>
</organism>
<proteinExistence type="predicted"/>
<name>A0ABQ8IY18_DERPT</name>
<keyword evidence="2" id="KW-1185">Reference proteome</keyword>
<evidence type="ECO:0000313" key="1">
    <source>
        <dbReference type="EMBL" id="KAH9415091.1"/>
    </source>
</evidence>
<accession>A0ABQ8IY18</accession>
<reference evidence="1 2" key="1">
    <citation type="journal article" date="2018" name="J. Allergy Clin. Immunol.">
        <title>High-quality assembly of Dermatophagoides pteronyssinus genome and transcriptome reveals a wide range of novel allergens.</title>
        <authorList>
            <person name="Liu X.Y."/>
            <person name="Yang K.Y."/>
            <person name="Wang M.Q."/>
            <person name="Kwok J.S."/>
            <person name="Zeng X."/>
            <person name="Yang Z."/>
            <person name="Xiao X.J."/>
            <person name="Lau C.P."/>
            <person name="Li Y."/>
            <person name="Huang Z.M."/>
            <person name="Ba J.G."/>
            <person name="Yim A.K."/>
            <person name="Ouyang C.Y."/>
            <person name="Ngai S.M."/>
            <person name="Chan T.F."/>
            <person name="Leung E.L."/>
            <person name="Liu L."/>
            <person name="Liu Z.G."/>
            <person name="Tsui S.K."/>
        </authorList>
    </citation>
    <scope>NUCLEOTIDE SEQUENCE [LARGE SCALE GENOMIC DNA]</scope>
    <source>
        <strain evidence="1">Derp</strain>
    </source>
</reference>
<reference evidence="1 2" key="2">
    <citation type="journal article" date="2022" name="Mol. Biol. Evol.">
        <title>Comparative Genomics Reveals Insights into the Divergent Evolution of Astigmatic Mites and Household Pest Adaptations.</title>
        <authorList>
            <person name="Xiong Q."/>
            <person name="Wan A.T."/>
            <person name="Liu X."/>
            <person name="Fung C.S."/>
            <person name="Xiao X."/>
            <person name="Malainual N."/>
            <person name="Hou J."/>
            <person name="Wang L."/>
            <person name="Wang M."/>
            <person name="Yang K.Y."/>
            <person name="Cui Y."/>
            <person name="Leung E.L."/>
            <person name="Nong W."/>
            <person name="Shin S.K."/>
            <person name="Au S.W."/>
            <person name="Jeong K.Y."/>
            <person name="Chew F.T."/>
            <person name="Hui J.H."/>
            <person name="Leung T.F."/>
            <person name="Tungtrongchitr A."/>
            <person name="Zhong N."/>
            <person name="Liu Z."/>
            <person name="Tsui S.K."/>
        </authorList>
    </citation>
    <scope>NUCLEOTIDE SEQUENCE [LARGE SCALE GENOMIC DNA]</scope>
    <source>
        <strain evidence="1">Derp</strain>
    </source>
</reference>
<comment type="caution">
    <text evidence="1">The sequence shown here is derived from an EMBL/GenBank/DDBJ whole genome shotgun (WGS) entry which is preliminary data.</text>
</comment>
<gene>
    <name evidence="1" type="ORF">DERP_006177</name>
</gene>
<evidence type="ECO:0000313" key="2">
    <source>
        <dbReference type="Proteomes" id="UP000887458"/>
    </source>
</evidence>
<dbReference type="Proteomes" id="UP000887458">
    <property type="component" value="Unassembled WGS sequence"/>
</dbReference>
<dbReference type="EMBL" id="NJHN03000099">
    <property type="protein sequence ID" value="KAH9415091.1"/>
    <property type="molecule type" value="Genomic_DNA"/>
</dbReference>
<protein>
    <submittedName>
        <fullName evidence="1">Uncharacterized protein</fullName>
    </submittedName>
</protein>